<feature type="compositionally biased region" description="Acidic residues" evidence="1">
    <location>
        <begin position="81"/>
        <end position="93"/>
    </location>
</feature>
<comment type="caution">
    <text evidence="2">The sequence shown here is derived from an EMBL/GenBank/DDBJ whole genome shotgun (WGS) entry which is preliminary data.</text>
</comment>
<dbReference type="AlphaFoldDB" id="A0A2T0A4I0"/>
<gene>
    <name evidence="2" type="ORF">AAT19DRAFT_16839</name>
</gene>
<feature type="compositionally biased region" description="Basic residues" evidence="1">
    <location>
        <begin position="184"/>
        <end position="193"/>
    </location>
</feature>
<feature type="region of interest" description="Disordered" evidence="1">
    <location>
        <begin position="61"/>
        <end position="100"/>
    </location>
</feature>
<evidence type="ECO:0000256" key="1">
    <source>
        <dbReference type="SAM" id="MobiDB-lite"/>
    </source>
</evidence>
<feature type="compositionally biased region" description="Low complexity" evidence="1">
    <location>
        <begin position="147"/>
        <end position="172"/>
    </location>
</feature>
<feature type="compositionally biased region" description="Pro residues" evidence="1">
    <location>
        <begin position="134"/>
        <end position="146"/>
    </location>
</feature>
<evidence type="ECO:0000313" key="3">
    <source>
        <dbReference type="Proteomes" id="UP000239560"/>
    </source>
</evidence>
<sequence length="193" mass="20977">MSPPSKRPRTHSRRPSPPLPPSHLTTLPAPSSSSLPSSTAARAQVQAWEATLLPSRLQWEPGVEVPESVVWKGRVSRGGAEEEEDQDEGEGEEVEVRTDRGWARLVRQEYDTVLLGALVARRRGGRATTSFTCSPPPSPFPPPPASRPKTPADSPTSPPSTKTSSSSLPPSARWSHTKRGGERWRRRGRRGGG</sequence>
<accession>A0A2T0A4I0</accession>
<feature type="compositionally biased region" description="Basic residues" evidence="1">
    <location>
        <begin position="1"/>
        <end position="14"/>
    </location>
</feature>
<feature type="region of interest" description="Disordered" evidence="1">
    <location>
        <begin position="123"/>
        <end position="193"/>
    </location>
</feature>
<dbReference type="EMBL" id="LCTV02000009">
    <property type="protein sequence ID" value="PRQ72915.1"/>
    <property type="molecule type" value="Genomic_DNA"/>
</dbReference>
<protein>
    <submittedName>
        <fullName evidence="2">Uncharacterized protein</fullName>
    </submittedName>
</protein>
<feature type="compositionally biased region" description="Low complexity" evidence="1">
    <location>
        <begin position="22"/>
        <end position="43"/>
    </location>
</feature>
<dbReference type="Proteomes" id="UP000239560">
    <property type="component" value="Unassembled WGS sequence"/>
</dbReference>
<name>A0A2T0A4I0_RHOTO</name>
<proteinExistence type="predicted"/>
<feature type="region of interest" description="Disordered" evidence="1">
    <location>
        <begin position="1"/>
        <end position="43"/>
    </location>
</feature>
<evidence type="ECO:0000313" key="2">
    <source>
        <dbReference type="EMBL" id="PRQ72915.1"/>
    </source>
</evidence>
<organism evidence="2 3">
    <name type="scientific">Rhodotorula toruloides</name>
    <name type="common">Yeast</name>
    <name type="synonym">Rhodosporidium toruloides</name>
    <dbReference type="NCBI Taxonomy" id="5286"/>
    <lineage>
        <taxon>Eukaryota</taxon>
        <taxon>Fungi</taxon>
        <taxon>Dikarya</taxon>
        <taxon>Basidiomycota</taxon>
        <taxon>Pucciniomycotina</taxon>
        <taxon>Microbotryomycetes</taxon>
        <taxon>Sporidiobolales</taxon>
        <taxon>Sporidiobolaceae</taxon>
        <taxon>Rhodotorula</taxon>
    </lineage>
</organism>
<reference evidence="2 3" key="1">
    <citation type="journal article" date="2018" name="Elife">
        <title>Functional genomics of lipid metabolism in the oleaginous yeast Rhodosporidium toruloides.</title>
        <authorList>
            <person name="Coradetti S.T."/>
            <person name="Pinel D."/>
            <person name="Geiselman G."/>
            <person name="Ito M."/>
            <person name="Mondo S."/>
            <person name="Reilly M.C."/>
            <person name="Cheng Y.F."/>
            <person name="Bauer S."/>
            <person name="Grigoriev I."/>
            <person name="Gladden J.M."/>
            <person name="Simmons B.A."/>
            <person name="Brem R."/>
            <person name="Arkin A.P."/>
            <person name="Skerker J.M."/>
        </authorList>
    </citation>
    <scope>NUCLEOTIDE SEQUENCE [LARGE SCALE GENOMIC DNA]</scope>
    <source>
        <strain evidence="2 3">NBRC 0880</strain>
    </source>
</reference>